<evidence type="ECO:0000313" key="2">
    <source>
        <dbReference type="EMBL" id="WPL17033.1"/>
    </source>
</evidence>
<gene>
    <name evidence="2" type="ORF">Thiowin_02019</name>
</gene>
<dbReference type="InterPro" id="IPR018711">
    <property type="entry name" value="NAGPA"/>
</dbReference>
<organism evidence="2 3">
    <name type="scientific">Thiorhodovibrio winogradskyi</name>
    <dbReference type="NCBI Taxonomy" id="77007"/>
    <lineage>
        <taxon>Bacteria</taxon>
        <taxon>Pseudomonadati</taxon>
        <taxon>Pseudomonadota</taxon>
        <taxon>Gammaproteobacteria</taxon>
        <taxon>Chromatiales</taxon>
        <taxon>Chromatiaceae</taxon>
        <taxon>Thiorhodovibrio</taxon>
    </lineage>
</organism>
<feature type="domain" description="Phosphodiester glycosidase" evidence="1">
    <location>
        <begin position="139"/>
        <end position="307"/>
    </location>
</feature>
<evidence type="ECO:0000313" key="3">
    <source>
        <dbReference type="Proteomes" id="UP001432180"/>
    </source>
</evidence>
<proteinExistence type="predicted"/>
<reference evidence="2 3" key="1">
    <citation type="journal article" date="2023" name="Microorganisms">
        <title>Thiorhodovibrio frisius and Trv. litoralis spp. nov., Two Novel Members from a Clade of Fastidious Purple Sulfur Bacteria That Exhibit Unique Red-Shifted Light-Harvesting Capabilities.</title>
        <authorList>
            <person name="Methner A."/>
            <person name="Kuzyk S.B."/>
            <person name="Petersen J."/>
            <person name="Bauer S."/>
            <person name="Brinkmann H."/>
            <person name="Sichau K."/>
            <person name="Wanner G."/>
            <person name="Wolf J."/>
            <person name="Neumann-Schaal M."/>
            <person name="Henke P."/>
            <person name="Tank M."/>
            <person name="Sproer C."/>
            <person name="Bunk B."/>
            <person name="Overmann J."/>
        </authorList>
    </citation>
    <scope>NUCLEOTIDE SEQUENCE [LARGE SCALE GENOMIC DNA]</scope>
    <source>
        <strain evidence="2 3">DSM 6702</strain>
    </source>
</reference>
<dbReference type="Pfam" id="PF09992">
    <property type="entry name" value="NAGPA"/>
    <property type="match status" value="1"/>
</dbReference>
<dbReference type="EMBL" id="CP121472">
    <property type="protein sequence ID" value="WPL17033.1"/>
    <property type="molecule type" value="Genomic_DNA"/>
</dbReference>
<evidence type="ECO:0000259" key="1">
    <source>
        <dbReference type="Pfam" id="PF09992"/>
    </source>
</evidence>
<sequence>MAAEIMIGTKDHDRSFGGANLFAAALQWRPGRCGKPRARQSRGWPWLARPLSWLLPALMLTTTTAPASDWQPLEPRPELLAKADLAYAEASAQRQSDGQRIGVHLAFFHSRAFRLAVVDLASIDSNPKKRIDAVFRGAGIPAGINGGFFHPNGRPLGLVVADGQRINRLERAKLLSGVLYADADGNYLRRHGAFHDHAGIDALLQTGPYLVEYGRAVRGLRTAPVARRSFAATDWRGHWVLGATRNPISLADLSDCLASLGCLTDWPVERAINLDGGSSTGFFFERGSGQGAVVVHPLKPVRNLLGICPR</sequence>
<keyword evidence="3" id="KW-1185">Reference proteome</keyword>
<protein>
    <submittedName>
        <fullName evidence="2">Exopolysaccharide biosynthesis protein related to N-acetylglucosamine-1-phosphodiester alpha-N-acetylglucosaminidase</fullName>
    </submittedName>
</protein>
<dbReference type="Proteomes" id="UP001432180">
    <property type="component" value="Chromosome"/>
</dbReference>
<dbReference type="RefSeq" id="WP_328987556.1">
    <property type="nucleotide sequence ID" value="NZ_CP121472.1"/>
</dbReference>
<accession>A0ABZ0S7R6</accession>
<name>A0ABZ0S7R6_9GAMM</name>